<name>A0ABZ1IXM1_9ACTN</name>
<sequence length="222" mass="24947">MTRHLMTRRAVLLGGAALLGLHFALAAFSQAPATPLKVQHFDKVKGYLNPYFVQNWMLFAPDPLADDRGVLARARCRDGSVTEYHDVTTAYVREAQESRFFPSRMSRLVSAPMQSINATDPLLDRLREKHKDDVAKGGGKDGADKVRLMPEERAAQHNAVRFLARYSLTQMPGACGGDPERVQIRMYVRELPPWSQRNAPAKAGKDTVRVQDFDWLKAGELR</sequence>
<reference evidence="2 3" key="1">
    <citation type="submission" date="2022-10" db="EMBL/GenBank/DDBJ databases">
        <title>The complete genomes of actinobacterial strains from the NBC collection.</title>
        <authorList>
            <person name="Joergensen T.S."/>
            <person name="Alvarez Arevalo M."/>
            <person name="Sterndorff E.B."/>
            <person name="Faurdal D."/>
            <person name="Vuksanovic O."/>
            <person name="Mourched A.-S."/>
            <person name="Charusanti P."/>
            <person name="Shaw S."/>
            <person name="Blin K."/>
            <person name="Weber T."/>
        </authorList>
    </citation>
    <scope>NUCLEOTIDE SEQUENCE [LARGE SCALE GENOMIC DNA]</scope>
    <source>
        <strain evidence="2 3">NBC_00206</strain>
    </source>
</reference>
<evidence type="ECO:0000256" key="1">
    <source>
        <dbReference type="SAM" id="SignalP"/>
    </source>
</evidence>
<evidence type="ECO:0000313" key="3">
    <source>
        <dbReference type="Proteomes" id="UP001622690"/>
    </source>
</evidence>
<accession>A0ABZ1IXM1</accession>
<keyword evidence="1" id="KW-0732">Signal</keyword>
<proteinExistence type="predicted"/>
<dbReference type="InterPro" id="IPR043857">
    <property type="entry name" value="DUF5819"/>
</dbReference>
<dbReference type="Proteomes" id="UP001622690">
    <property type="component" value="Chromosome"/>
</dbReference>
<evidence type="ECO:0000313" key="2">
    <source>
        <dbReference type="EMBL" id="WTO83927.1"/>
    </source>
</evidence>
<feature type="signal peptide" evidence="1">
    <location>
        <begin position="1"/>
        <end position="26"/>
    </location>
</feature>
<dbReference type="Pfam" id="PF19136">
    <property type="entry name" value="DUF5819"/>
    <property type="match status" value="1"/>
</dbReference>
<dbReference type="RefSeq" id="WP_406257911.1">
    <property type="nucleotide sequence ID" value="NZ_CP108125.1"/>
</dbReference>
<feature type="chain" id="PRO_5045585009" evidence="1">
    <location>
        <begin position="27"/>
        <end position="222"/>
    </location>
</feature>
<dbReference type="PROSITE" id="PS51318">
    <property type="entry name" value="TAT"/>
    <property type="match status" value="1"/>
</dbReference>
<dbReference type="EMBL" id="CP108125">
    <property type="protein sequence ID" value="WTO83927.1"/>
    <property type="molecule type" value="Genomic_DNA"/>
</dbReference>
<gene>
    <name evidence="2" type="ORF">OHU27_16435</name>
</gene>
<protein>
    <submittedName>
        <fullName evidence="2">DUF5819 family protein</fullName>
    </submittedName>
</protein>
<dbReference type="InterPro" id="IPR006311">
    <property type="entry name" value="TAT_signal"/>
</dbReference>
<keyword evidence="3" id="KW-1185">Reference proteome</keyword>
<organism evidence="2 3">
    <name type="scientific">Streptomyces nigra</name>
    <dbReference type="NCBI Taxonomy" id="1827580"/>
    <lineage>
        <taxon>Bacteria</taxon>
        <taxon>Bacillati</taxon>
        <taxon>Actinomycetota</taxon>
        <taxon>Actinomycetes</taxon>
        <taxon>Kitasatosporales</taxon>
        <taxon>Streptomycetaceae</taxon>
        <taxon>Streptomyces</taxon>
    </lineage>
</organism>